<feature type="region of interest" description="Disordered" evidence="1">
    <location>
        <begin position="73"/>
        <end position="103"/>
    </location>
</feature>
<keyword evidence="3" id="KW-1185">Reference proteome</keyword>
<reference evidence="2 3" key="1">
    <citation type="submission" date="2019-12" db="EMBL/GenBank/DDBJ databases">
        <authorList>
            <person name="Yuan C.-G."/>
        </authorList>
    </citation>
    <scope>NUCLEOTIDE SEQUENCE [LARGE SCALE GENOMIC DNA]</scope>
    <source>
        <strain evidence="2 3">KCTC 23863</strain>
    </source>
</reference>
<organism evidence="2 3">
    <name type="scientific">Microvirga makkahensis</name>
    <dbReference type="NCBI Taxonomy" id="1128670"/>
    <lineage>
        <taxon>Bacteria</taxon>
        <taxon>Pseudomonadati</taxon>
        <taxon>Pseudomonadota</taxon>
        <taxon>Alphaproteobacteria</taxon>
        <taxon>Hyphomicrobiales</taxon>
        <taxon>Methylobacteriaceae</taxon>
        <taxon>Microvirga</taxon>
    </lineage>
</organism>
<evidence type="ECO:0000256" key="1">
    <source>
        <dbReference type="SAM" id="MobiDB-lite"/>
    </source>
</evidence>
<evidence type="ECO:0000313" key="2">
    <source>
        <dbReference type="EMBL" id="MXQ14481.1"/>
    </source>
</evidence>
<reference evidence="2 3" key="2">
    <citation type="submission" date="2020-01" db="EMBL/GenBank/DDBJ databases">
        <title>Microvirga sp. nov., an arsenate reduction bacterium isolated from Tibet hotspring sediments.</title>
        <authorList>
            <person name="Xian W.-D."/>
            <person name="Li W.-J."/>
        </authorList>
    </citation>
    <scope>NUCLEOTIDE SEQUENCE [LARGE SCALE GENOMIC DNA]</scope>
    <source>
        <strain evidence="2 3">KCTC 23863</strain>
    </source>
</reference>
<accession>A0A7X3SRC4</accession>
<sequence length="103" mass="11436">MFARFVFGLTSPIHGEDEPLIHLDICRKVLALKLTPERADRALRTIPTASASWVDSAYEVIEALGTKEGRELLEQQHSQRTRAATGRETPSLRPARAKAGRIS</sequence>
<name>A0A7X3SRC4_9HYPH</name>
<evidence type="ECO:0000313" key="3">
    <source>
        <dbReference type="Proteomes" id="UP000436483"/>
    </source>
</evidence>
<protein>
    <submittedName>
        <fullName evidence="2">Uncharacterized protein</fullName>
    </submittedName>
</protein>
<dbReference type="EMBL" id="WURB01000035">
    <property type="protein sequence ID" value="MXQ14481.1"/>
    <property type="molecule type" value="Genomic_DNA"/>
</dbReference>
<dbReference type="OrthoDB" id="8075160at2"/>
<gene>
    <name evidence="2" type="ORF">GR328_24125</name>
</gene>
<comment type="caution">
    <text evidence="2">The sequence shown here is derived from an EMBL/GenBank/DDBJ whole genome shotgun (WGS) entry which is preliminary data.</text>
</comment>
<dbReference type="AlphaFoldDB" id="A0A7X3SRC4"/>
<proteinExistence type="predicted"/>
<dbReference type="Proteomes" id="UP000436483">
    <property type="component" value="Unassembled WGS sequence"/>
</dbReference>